<dbReference type="AlphaFoldDB" id="A0A239ETM4"/>
<evidence type="ECO:0000313" key="1">
    <source>
        <dbReference type="EMBL" id="SNS47628.1"/>
    </source>
</evidence>
<name>A0A239ETM4_9BACT</name>
<sequence>MSAGSGAGLRGNTVFGSTASASSAKIGHGALQLGPPGRWWDDKKFAQTLGLRTDQQKKMDAVFNANKGMILQRYETLQQEQARMEALTKDSHLKEAEIFAQVDRVAQARSGLEKSMAHLSLLLRQEMDPAQIAKLEEQR</sequence>
<dbReference type="RefSeq" id="WP_176441612.1">
    <property type="nucleotide sequence ID" value="NZ_FZOU01000001.1"/>
</dbReference>
<organism evidence="1 2">
    <name type="scientific">Granulicella rosea</name>
    <dbReference type="NCBI Taxonomy" id="474952"/>
    <lineage>
        <taxon>Bacteria</taxon>
        <taxon>Pseudomonadati</taxon>
        <taxon>Acidobacteriota</taxon>
        <taxon>Terriglobia</taxon>
        <taxon>Terriglobales</taxon>
        <taxon>Acidobacteriaceae</taxon>
        <taxon>Granulicella</taxon>
    </lineage>
</organism>
<dbReference type="EMBL" id="FZOU01000001">
    <property type="protein sequence ID" value="SNS47628.1"/>
    <property type="molecule type" value="Genomic_DNA"/>
</dbReference>
<proteinExistence type="predicted"/>
<accession>A0A239ETM4</accession>
<evidence type="ECO:0008006" key="3">
    <source>
        <dbReference type="Google" id="ProtNLM"/>
    </source>
</evidence>
<gene>
    <name evidence="1" type="ORF">SAMN05421770_1011138</name>
</gene>
<protein>
    <recommendedName>
        <fullName evidence="3">Zinc resistance-associated protein</fullName>
    </recommendedName>
</protein>
<dbReference type="Gene3D" id="1.20.120.1490">
    <property type="match status" value="1"/>
</dbReference>
<reference evidence="1 2" key="1">
    <citation type="submission" date="2017-06" db="EMBL/GenBank/DDBJ databases">
        <authorList>
            <person name="Kim H.J."/>
            <person name="Triplett B.A."/>
        </authorList>
    </citation>
    <scope>NUCLEOTIDE SEQUENCE [LARGE SCALE GENOMIC DNA]</scope>
    <source>
        <strain evidence="1 2">DSM 18704</strain>
    </source>
</reference>
<evidence type="ECO:0000313" key="2">
    <source>
        <dbReference type="Proteomes" id="UP000198356"/>
    </source>
</evidence>
<keyword evidence="2" id="KW-1185">Reference proteome</keyword>
<dbReference type="Proteomes" id="UP000198356">
    <property type="component" value="Unassembled WGS sequence"/>
</dbReference>